<evidence type="ECO:0000313" key="1">
    <source>
        <dbReference type="EMBL" id="QEE51034.1"/>
    </source>
</evidence>
<protein>
    <submittedName>
        <fullName evidence="1">Uncharacterized protein</fullName>
    </submittedName>
</protein>
<name>A0A5B9FVP1_9FLAO</name>
<dbReference type="Proteomes" id="UP000321222">
    <property type="component" value="Chromosome"/>
</dbReference>
<gene>
    <name evidence="1" type="ORF">FUA48_16055</name>
</gene>
<accession>A0A5B9FVP1</accession>
<dbReference type="OrthoDB" id="799440at2"/>
<organism evidence="1 2">
    <name type="scientific">Flavobacterium alkalisoli</name>
    <dbReference type="NCBI Taxonomy" id="2602769"/>
    <lineage>
        <taxon>Bacteria</taxon>
        <taxon>Pseudomonadati</taxon>
        <taxon>Bacteroidota</taxon>
        <taxon>Flavobacteriia</taxon>
        <taxon>Flavobacteriales</taxon>
        <taxon>Flavobacteriaceae</taxon>
        <taxon>Flavobacterium</taxon>
    </lineage>
</organism>
<dbReference type="KEGG" id="fak:FUA48_16055"/>
<evidence type="ECO:0000313" key="2">
    <source>
        <dbReference type="Proteomes" id="UP000321222"/>
    </source>
</evidence>
<keyword evidence="2" id="KW-1185">Reference proteome</keyword>
<proteinExistence type="predicted"/>
<reference evidence="1 2" key="1">
    <citation type="submission" date="2019-08" db="EMBL/GenBank/DDBJ databases">
        <title>Flavobacterium alkalisoli sp. nov., isolated from rhizosphere soil of Suaeda salsa.</title>
        <authorList>
            <person name="Sun J.-Q."/>
            <person name="Xu L."/>
        </authorList>
    </citation>
    <scope>NUCLEOTIDE SEQUENCE [LARGE SCALE GENOMIC DNA]</scope>
    <source>
        <strain evidence="1 2">XS-5</strain>
    </source>
</reference>
<dbReference type="AlphaFoldDB" id="A0A5B9FVP1"/>
<dbReference type="EMBL" id="CP042831">
    <property type="protein sequence ID" value="QEE51034.1"/>
    <property type="molecule type" value="Genomic_DNA"/>
</dbReference>
<sequence length="94" mass="10686">MNKDIALDENFDLMTENGDFAIIQSDQQHVNCIFLAHPGEYKQFPLVGFGASKYLKKSTASKQKFVRDLTLQLQMDGYANPEISNDFNNLIIKV</sequence>
<dbReference type="RefSeq" id="WP_147584473.1">
    <property type="nucleotide sequence ID" value="NZ_CP042831.1"/>
</dbReference>